<organism evidence="2 3">
    <name type="scientific">Pseudomonas syringae pv. pisi</name>
    <dbReference type="NCBI Taxonomy" id="59510"/>
    <lineage>
        <taxon>Bacteria</taxon>
        <taxon>Pseudomonadati</taxon>
        <taxon>Pseudomonadota</taxon>
        <taxon>Gammaproteobacteria</taxon>
        <taxon>Pseudomonadales</taxon>
        <taxon>Pseudomonadaceae</taxon>
        <taxon>Pseudomonas</taxon>
        <taxon>Pseudomonas syringae</taxon>
    </lineage>
</organism>
<dbReference type="EMBL" id="RBPQ01000221">
    <property type="protein sequence ID" value="RMO23518.1"/>
    <property type="molecule type" value="Genomic_DNA"/>
</dbReference>
<evidence type="ECO:0000256" key="1">
    <source>
        <dbReference type="SAM" id="MobiDB-lite"/>
    </source>
</evidence>
<dbReference type="Proteomes" id="UP000276886">
    <property type="component" value="Unassembled WGS sequence"/>
</dbReference>
<reference evidence="2 3" key="1">
    <citation type="submission" date="2018-08" db="EMBL/GenBank/DDBJ databases">
        <title>Recombination of ecologically and evolutionarily significant loci maintains genetic cohesion in the Pseudomonas syringae species complex.</title>
        <authorList>
            <person name="Dillon M."/>
            <person name="Thakur S."/>
            <person name="Almeida R.N.D."/>
            <person name="Weir B.S."/>
            <person name="Guttman D.S."/>
        </authorList>
    </citation>
    <scope>NUCLEOTIDE SEQUENCE [LARGE SCALE GENOMIC DNA]</scope>
    <source>
        <strain evidence="2 3">ICMP 2788</strain>
    </source>
</reference>
<accession>A0A3M3TRG8</accession>
<dbReference type="AlphaFoldDB" id="A0A3M3TRG8"/>
<feature type="region of interest" description="Disordered" evidence="1">
    <location>
        <begin position="12"/>
        <end position="36"/>
    </location>
</feature>
<evidence type="ECO:0000313" key="3">
    <source>
        <dbReference type="Proteomes" id="UP000276886"/>
    </source>
</evidence>
<protein>
    <submittedName>
        <fullName evidence="2">Uncharacterized protein</fullName>
    </submittedName>
</protein>
<sequence length="99" mass="11201">MCSACAMSKLAALSRQHKEPQTMTTSLKPRRRRKPTKLQQGILYAAADLARFIVQVEDVAALLRRQGLADADCSDLEEMDKEQLRVLRDDFGLRLRGLD</sequence>
<proteinExistence type="predicted"/>
<comment type="caution">
    <text evidence="2">The sequence shown here is derived from an EMBL/GenBank/DDBJ whole genome shotgun (WGS) entry which is preliminary data.</text>
</comment>
<evidence type="ECO:0000313" key="2">
    <source>
        <dbReference type="EMBL" id="RMO23518.1"/>
    </source>
</evidence>
<gene>
    <name evidence="2" type="ORF">ALQ44_200090</name>
</gene>
<name>A0A3M3TRG8_PSESJ</name>